<reference evidence="2 3" key="1">
    <citation type="submission" date="2020-08" db="EMBL/GenBank/DDBJ databases">
        <title>Genomic Encyclopedia of Type Strains, Phase IV (KMG-IV): sequencing the most valuable type-strain genomes for metagenomic binning, comparative biology and taxonomic classification.</title>
        <authorList>
            <person name="Goeker M."/>
        </authorList>
    </citation>
    <scope>NUCLEOTIDE SEQUENCE [LARGE SCALE GENOMIC DNA]</scope>
    <source>
        <strain evidence="2 3">DSM 12252</strain>
    </source>
</reference>
<comment type="caution">
    <text evidence="2">The sequence shown here is derived from an EMBL/GenBank/DDBJ whole genome shotgun (WGS) entry which is preliminary data.</text>
</comment>
<dbReference type="AlphaFoldDB" id="A0A7W7YER9"/>
<evidence type="ECO:0000313" key="2">
    <source>
        <dbReference type="EMBL" id="MBB5034843.1"/>
    </source>
</evidence>
<protein>
    <submittedName>
        <fullName evidence="2">Phospholipid N-methyltransferase</fullName>
    </submittedName>
</protein>
<gene>
    <name evidence="2" type="ORF">HNQ65_004451</name>
</gene>
<dbReference type="SUPFAM" id="SSF53335">
    <property type="entry name" value="S-adenosyl-L-methionine-dependent methyltransferases"/>
    <property type="match status" value="1"/>
</dbReference>
<keyword evidence="2" id="KW-0808">Transferase</keyword>
<dbReference type="InterPro" id="IPR041698">
    <property type="entry name" value="Methyltransf_25"/>
</dbReference>
<dbReference type="GO" id="GO:0032259">
    <property type="term" value="P:methylation"/>
    <property type="evidence" value="ECO:0007669"/>
    <property type="project" value="UniProtKB-KW"/>
</dbReference>
<dbReference type="InterPro" id="IPR029063">
    <property type="entry name" value="SAM-dependent_MTases_sf"/>
</dbReference>
<dbReference type="Pfam" id="PF13649">
    <property type="entry name" value="Methyltransf_25"/>
    <property type="match status" value="1"/>
</dbReference>
<evidence type="ECO:0000313" key="3">
    <source>
        <dbReference type="Proteomes" id="UP000590740"/>
    </source>
</evidence>
<dbReference type="GO" id="GO:0008168">
    <property type="term" value="F:methyltransferase activity"/>
    <property type="evidence" value="ECO:0007669"/>
    <property type="project" value="UniProtKB-KW"/>
</dbReference>
<dbReference type="CDD" id="cd02440">
    <property type="entry name" value="AdoMet_MTases"/>
    <property type="match status" value="1"/>
</dbReference>
<evidence type="ECO:0000259" key="1">
    <source>
        <dbReference type="Pfam" id="PF13649"/>
    </source>
</evidence>
<sequence>MSAVSFVKELRHNWKTIGAVAPSSVALAERMMEAAGVWKSKRILELGPGTGAFTAAIADTMPHGSEYLGIELIDSFVQQLRPRFPKMRFECAGAQEFDFSQVLPEGEKFDTIVSGLPWTAFPRGLQEAILGNVLPHLAPGGCFATFAYWGFHKLPGGRQFRALLHELTHGVETSRIVWGNVPPAFVYLARKG</sequence>
<dbReference type="RefSeq" id="WP_184343040.1">
    <property type="nucleotide sequence ID" value="NZ_JACHIG010000012.1"/>
</dbReference>
<keyword evidence="3" id="KW-1185">Reference proteome</keyword>
<organism evidence="2 3">
    <name type="scientific">Prosthecobacter vanneervenii</name>
    <dbReference type="NCBI Taxonomy" id="48466"/>
    <lineage>
        <taxon>Bacteria</taxon>
        <taxon>Pseudomonadati</taxon>
        <taxon>Verrucomicrobiota</taxon>
        <taxon>Verrucomicrobiia</taxon>
        <taxon>Verrucomicrobiales</taxon>
        <taxon>Verrucomicrobiaceae</taxon>
        <taxon>Prosthecobacter</taxon>
    </lineage>
</organism>
<accession>A0A7W7YER9</accession>
<feature type="domain" description="Methyltransferase" evidence="1">
    <location>
        <begin position="43"/>
        <end position="141"/>
    </location>
</feature>
<dbReference type="Proteomes" id="UP000590740">
    <property type="component" value="Unassembled WGS sequence"/>
</dbReference>
<keyword evidence="2" id="KW-0489">Methyltransferase</keyword>
<dbReference type="Gene3D" id="3.40.50.150">
    <property type="entry name" value="Vaccinia Virus protein VP39"/>
    <property type="match status" value="1"/>
</dbReference>
<proteinExistence type="predicted"/>
<dbReference type="EMBL" id="JACHIG010000012">
    <property type="protein sequence ID" value="MBB5034843.1"/>
    <property type="molecule type" value="Genomic_DNA"/>
</dbReference>
<name>A0A7W7YER9_9BACT</name>